<name>A0A0M3HX70_ASCLU</name>
<feature type="transmembrane region" description="Helical" evidence="1">
    <location>
        <begin position="145"/>
        <end position="173"/>
    </location>
</feature>
<feature type="transmembrane region" description="Helical" evidence="1">
    <location>
        <begin position="109"/>
        <end position="133"/>
    </location>
</feature>
<keyword evidence="1" id="KW-0472">Membrane</keyword>
<proteinExistence type="predicted"/>
<keyword evidence="1" id="KW-1133">Transmembrane helix</keyword>
<feature type="transmembrane region" description="Helical" evidence="1">
    <location>
        <begin position="30"/>
        <end position="59"/>
    </location>
</feature>
<dbReference type="WBParaSite" id="ALUE_0000787001-mRNA-1">
    <property type="protein sequence ID" value="ALUE_0000787001-mRNA-1"/>
    <property type="gene ID" value="ALUE_0000787001"/>
</dbReference>
<feature type="transmembrane region" description="Helical" evidence="1">
    <location>
        <begin position="65"/>
        <end position="89"/>
    </location>
</feature>
<evidence type="ECO:0000256" key="1">
    <source>
        <dbReference type="SAM" id="Phobius"/>
    </source>
</evidence>
<dbReference type="Proteomes" id="UP000036681">
    <property type="component" value="Unplaced"/>
</dbReference>
<sequence length="223" mass="25698">MEFNAALQEQYVDNLGIEQVEHMPLRMKKLWWFFITDWLNGFLLWLCYFTVLAILVAFFASYTPVAVLMSLCAISSFFAAVFLSISRYYNDYKMLLPFIFAQRAVKNVLLNRFQAMQVVLFALAKIFQLFILFTEKYLYSRLDFGLGITFAIINCPITIAVCIFGIVIGLRAYRLFKARGKAKSAPNTTRLDELPIAPVEGTPQLDEIPKAFSPSYDRKISDW</sequence>
<accession>A0A0M3HX70</accession>
<dbReference type="AlphaFoldDB" id="A0A0M3HX70"/>
<reference evidence="3" key="1">
    <citation type="submission" date="2017-02" db="UniProtKB">
        <authorList>
            <consortium name="WormBaseParasite"/>
        </authorList>
    </citation>
    <scope>IDENTIFICATION</scope>
</reference>
<organism evidence="2 3">
    <name type="scientific">Ascaris lumbricoides</name>
    <name type="common">Giant roundworm</name>
    <dbReference type="NCBI Taxonomy" id="6252"/>
    <lineage>
        <taxon>Eukaryota</taxon>
        <taxon>Metazoa</taxon>
        <taxon>Ecdysozoa</taxon>
        <taxon>Nematoda</taxon>
        <taxon>Chromadorea</taxon>
        <taxon>Rhabditida</taxon>
        <taxon>Spirurina</taxon>
        <taxon>Ascaridomorpha</taxon>
        <taxon>Ascaridoidea</taxon>
        <taxon>Ascarididae</taxon>
        <taxon>Ascaris</taxon>
    </lineage>
</organism>
<protein>
    <submittedName>
        <fullName evidence="3">Conserved plasma membrane protein</fullName>
    </submittedName>
</protein>
<evidence type="ECO:0000313" key="3">
    <source>
        <dbReference type="WBParaSite" id="ALUE_0000787001-mRNA-1"/>
    </source>
</evidence>
<keyword evidence="2" id="KW-1185">Reference proteome</keyword>
<keyword evidence="1" id="KW-0812">Transmembrane</keyword>
<evidence type="ECO:0000313" key="2">
    <source>
        <dbReference type="Proteomes" id="UP000036681"/>
    </source>
</evidence>